<keyword evidence="14" id="KW-0843">Virulence</keyword>
<dbReference type="Pfam" id="PF01590">
    <property type="entry name" value="GAF"/>
    <property type="match status" value="1"/>
</dbReference>
<dbReference type="Pfam" id="PF08447">
    <property type="entry name" value="PAS_3"/>
    <property type="match status" value="1"/>
</dbReference>
<comment type="caution">
    <text evidence="18">The sequence shown here is derived from an EMBL/GenBank/DDBJ whole genome shotgun (WGS) entry which is preliminary data.</text>
</comment>
<dbReference type="InterPro" id="IPR035965">
    <property type="entry name" value="PAS-like_dom_sf"/>
</dbReference>
<organism evidence="18 19">
    <name type="scientific">Dyella choica</name>
    <dbReference type="NCBI Taxonomy" id="1927959"/>
    <lineage>
        <taxon>Bacteria</taxon>
        <taxon>Pseudomonadati</taxon>
        <taxon>Pseudomonadota</taxon>
        <taxon>Gammaproteobacteria</taxon>
        <taxon>Lysobacterales</taxon>
        <taxon>Rhodanobacteraceae</taxon>
        <taxon>Dyella</taxon>
    </lineage>
</organism>
<dbReference type="Pfam" id="PF13185">
    <property type="entry name" value="GAF_2"/>
    <property type="match status" value="2"/>
</dbReference>
<keyword evidence="19" id="KW-1185">Reference proteome</keyword>
<evidence type="ECO:0000256" key="8">
    <source>
        <dbReference type="ARBA" id="ARBA00022679"/>
    </source>
</evidence>
<evidence type="ECO:0000256" key="7">
    <source>
        <dbReference type="ARBA" id="ARBA00022643"/>
    </source>
</evidence>
<evidence type="ECO:0000256" key="9">
    <source>
        <dbReference type="ARBA" id="ARBA00022737"/>
    </source>
</evidence>
<accession>A0A432M932</accession>
<dbReference type="SUPFAM" id="SSF55781">
    <property type="entry name" value="GAF domain-like"/>
    <property type="match status" value="3"/>
</dbReference>
<name>A0A432M932_9GAMM</name>
<dbReference type="Gene3D" id="3.30.450.20">
    <property type="entry name" value="PAS domain"/>
    <property type="match status" value="1"/>
</dbReference>
<dbReference type="SMART" id="SM00065">
    <property type="entry name" value="GAF"/>
    <property type="match status" value="3"/>
</dbReference>
<dbReference type="GO" id="GO:0004673">
    <property type="term" value="F:protein histidine kinase activity"/>
    <property type="evidence" value="ECO:0007669"/>
    <property type="project" value="UniProtKB-EC"/>
</dbReference>
<dbReference type="InterPro" id="IPR003018">
    <property type="entry name" value="GAF"/>
</dbReference>
<dbReference type="GO" id="GO:0005524">
    <property type="term" value="F:ATP binding"/>
    <property type="evidence" value="ECO:0007669"/>
    <property type="project" value="UniProtKB-KW"/>
</dbReference>
<dbReference type="SUPFAM" id="SSF55785">
    <property type="entry name" value="PYP-like sensor domain (PAS domain)"/>
    <property type="match status" value="1"/>
</dbReference>
<dbReference type="InterPro" id="IPR000700">
    <property type="entry name" value="PAS-assoc_C"/>
</dbReference>
<dbReference type="Proteomes" id="UP000274358">
    <property type="component" value="Unassembled WGS sequence"/>
</dbReference>
<evidence type="ECO:0000256" key="11">
    <source>
        <dbReference type="ARBA" id="ARBA00022777"/>
    </source>
</evidence>
<feature type="domain" description="PAC" evidence="17">
    <location>
        <begin position="652"/>
        <end position="704"/>
    </location>
</feature>
<dbReference type="InterPro" id="IPR013655">
    <property type="entry name" value="PAS_fold_3"/>
</dbReference>
<evidence type="ECO:0000256" key="10">
    <source>
        <dbReference type="ARBA" id="ARBA00022741"/>
    </source>
</evidence>
<evidence type="ECO:0000256" key="14">
    <source>
        <dbReference type="ARBA" id="ARBA00023026"/>
    </source>
</evidence>
<keyword evidence="13" id="KW-0157">Chromophore</keyword>
<dbReference type="InterPro" id="IPR036890">
    <property type="entry name" value="HATPase_C_sf"/>
</dbReference>
<evidence type="ECO:0000259" key="17">
    <source>
        <dbReference type="PROSITE" id="PS50113"/>
    </source>
</evidence>
<dbReference type="PANTHER" id="PTHR41523:SF8">
    <property type="entry name" value="ETHYLENE RESPONSE SENSOR PROTEIN"/>
    <property type="match status" value="1"/>
</dbReference>
<evidence type="ECO:0000313" key="18">
    <source>
        <dbReference type="EMBL" id="RUL78384.1"/>
    </source>
</evidence>
<keyword evidence="15" id="KW-0675">Receptor</keyword>
<evidence type="ECO:0000256" key="15">
    <source>
        <dbReference type="ARBA" id="ARBA00023170"/>
    </source>
</evidence>
<dbReference type="PROSITE" id="PS50046">
    <property type="entry name" value="PHYTOCHROME_2"/>
    <property type="match status" value="1"/>
</dbReference>
<dbReference type="InterPro" id="IPR016132">
    <property type="entry name" value="Phyto_chromo_attachment"/>
</dbReference>
<dbReference type="Gene3D" id="3.30.450.40">
    <property type="match status" value="3"/>
</dbReference>
<gene>
    <name evidence="18" type="ORF">EKH80_06065</name>
</gene>
<keyword evidence="3" id="KW-0600">Photoreceptor protein</keyword>
<reference evidence="18 19" key="1">
    <citation type="submission" date="2018-12" db="EMBL/GenBank/DDBJ databases">
        <title>Dyella dinghuensis sp. nov. DHOA06 and Dyella choica sp. nov. 4M-K27, isolated from forest soil.</title>
        <authorList>
            <person name="Qiu L.-H."/>
            <person name="Gao Z.-H."/>
        </authorList>
    </citation>
    <scope>NUCLEOTIDE SEQUENCE [LARGE SCALE GENOMIC DNA]</scope>
    <source>
        <strain evidence="18 19">4M-K27</strain>
    </source>
</reference>
<feature type="domain" description="Phytochrome chromophore attachment site" evidence="16">
    <location>
        <begin position="253"/>
        <end position="388"/>
    </location>
</feature>
<evidence type="ECO:0000256" key="4">
    <source>
        <dbReference type="ARBA" id="ARBA00022553"/>
    </source>
</evidence>
<keyword evidence="8" id="KW-0808">Transferase</keyword>
<evidence type="ECO:0000256" key="6">
    <source>
        <dbReference type="ARBA" id="ARBA00022630"/>
    </source>
</evidence>
<keyword evidence="11" id="KW-0418">Kinase</keyword>
<dbReference type="Gene3D" id="3.30.565.10">
    <property type="entry name" value="Histidine kinase-like ATPase, C-terminal domain"/>
    <property type="match status" value="1"/>
</dbReference>
<dbReference type="EMBL" id="RYYV01000003">
    <property type="protein sequence ID" value="RUL78384.1"/>
    <property type="molecule type" value="Genomic_DNA"/>
</dbReference>
<protein>
    <recommendedName>
        <fullName evidence="2">histidine kinase</fullName>
        <ecNumber evidence="2">2.7.13.3</ecNumber>
    </recommendedName>
</protein>
<dbReference type="AlphaFoldDB" id="A0A432M932"/>
<sequence length="919" mass="101963">MHPGLQPASCRKVMSMIPSETIFGGNSDSVETSSYEQLRKALEDLDQAKAVLHASEENLHVKEVCLVAQKEAFQAEMNGARLETSLGILASAAARLADDSPRCAFYIANEKGDTLCHVVGMPQSYAVAVDGFKISPESVACGFAVATGKPVITPDVLEDIRWQPWLWLAHEYDYRGCWSFPVETSAGRLVGSFAFYFREPHQPLARDYELASAITQAAAIIISRHRENEERVRSEQRQAFLLRLSDALRPLSEVPRIQTAAARQLGMFLGVDRVFYAEIDQAGMAVVGTEYGSDRAGSIIGRYRLEDFGHVFCDVLHAGGTLVIPDIKASTDLTQQEMQAYDALNIAALIKVPLIKDGRLLALLGVHHQQARDWSPGEVTLVKEVTERIWLTLERTHAEAALSDELAAMQALHELSTIASGSSNVTQVLKAALDMTMTLHRADFGNVQLYDAETNTLRIAVQSGFEPAFLDYFAQVDASEPSACGLALAGRRRKIVTDIETDPDCAPNREVARAAGYRALQSTPLLSASGEPLGMLSTHFRAPRCFSESEQRQTDLVAHEIARVIERTREQATLRNSEERLRSAAEVGRLGLWDWKVTTGEVYWSDEHFRMEGYAVGEVSPSYEAWAARIHPADRSAAETAVLRAMETHEEYIQEFRVVHPDGSVHWLLGRGRFFYDDAGRPVRMIGANVDTTERREWEERQKVLIAELQHRTRNIMGVVRSMAEKTAYASADLQDFHARFGDRLEALSRVQGLLSRVNDMDRVTFDDLIRNEMEAMEGSPGRVTLNGPRGVRLRSSTVQTLAMVLHELATNAVKYGALSQPQGRLAVTWLLEPIGSNDRPWLHIDWRETGVTMPTGSAAPRRKGQGRELIEQALPYQFNAKTSYSFGPDGVTCRISIPVSSSTLQRETKTRPGKSAGL</sequence>
<evidence type="ECO:0000256" key="1">
    <source>
        <dbReference type="ARBA" id="ARBA00000085"/>
    </source>
</evidence>
<keyword evidence="6" id="KW-0285">Flavoprotein</keyword>
<evidence type="ECO:0000256" key="3">
    <source>
        <dbReference type="ARBA" id="ARBA00022543"/>
    </source>
</evidence>
<evidence type="ECO:0000313" key="19">
    <source>
        <dbReference type="Proteomes" id="UP000274358"/>
    </source>
</evidence>
<dbReference type="SMART" id="SM00086">
    <property type="entry name" value="PAC"/>
    <property type="match status" value="1"/>
</dbReference>
<keyword evidence="9" id="KW-0677">Repeat</keyword>
<proteinExistence type="predicted"/>
<dbReference type="CDD" id="cd00130">
    <property type="entry name" value="PAS"/>
    <property type="match status" value="1"/>
</dbReference>
<evidence type="ECO:0000259" key="16">
    <source>
        <dbReference type="PROSITE" id="PS50046"/>
    </source>
</evidence>
<dbReference type="EC" id="2.7.13.3" evidence="2"/>
<dbReference type="InterPro" id="IPR001610">
    <property type="entry name" value="PAC"/>
</dbReference>
<evidence type="ECO:0000256" key="5">
    <source>
        <dbReference type="ARBA" id="ARBA00022606"/>
    </source>
</evidence>
<evidence type="ECO:0000256" key="13">
    <source>
        <dbReference type="ARBA" id="ARBA00022991"/>
    </source>
</evidence>
<dbReference type="GO" id="GO:0009881">
    <property type="term" value="F:photoreceptor activity"/>
    <property type="evidence" value="ECO:0007669"/>
    <property type="project" value="UniProtKB-KW"/>
</dbReference>
<dbReference type="SMART" id="SM00911">
    <property type="entry name" value="HWE_HK"/>
    <property type="match status" value="1"/>
</dbReference>
<keyword evidence="5" id="KW-0716">Sensory transduction</keyword>
<dbReference type="InterPro" id="IPR011102">
    <property type="entry name" value="Sig_transdc_His_kinase_HWE"/>
</dbReference>
<keyword evidence="12" id="KW-0067">ATP-binding</keyword>
<dbReference type="NCBIfam" id="TIGR00229">
    <property type="entry name" value="sensory_box"/>
    <property type="match status" value="1"/>
</dbReference>
<evidence type="ECO:0000256" key="2">
    <source>
        <dbReference type="ARBA" id="ARBA00012438"/>
    </source>
</evidence>
<dbReference type="PANTHER" id="PTHR41523">
    <property type="entry name" value="TWO-COMPONENT SYSTEM SENSOR PROTEIN"/>
    <property type="match status" value="1"/>
</dbReference>
<dbReference type="InterPro" id="IPR000014">
    <property type="entry name" value="PAS"/>
</dbReference>
<keyword evidence="7" id="KW-0288">FMN</keyword>
<keyword evidence="10" id="KW-0547">Nucleotide-binding</keyword>
<dbReference type="InterPro" id="IPR029016">
    <property type="entry name" value="GAF-like_dom_sf"/>
</dbReference>
<comment type="catalytic activity">
    <reaction evidence="1">
        <text>ATP + protein L-histidine = ADP + protein N-phospho-L-histidine.</text>
        <dbReference type="EC" id="2.7.13.3"/>
    </reaction>
</comment>
<dbReference type="Pfam" id="PF07536">
    <property type="entry name" value="HWE_HK"/>
    <property type="match status" value="1"/>
</dbReference>
<dbReference type="PROSITE" id="PS50113">
    <property type="entry name" value="PAC"/>
    <property type="match status" value="1"/>
</dbReference>
<dbReference type="Gene3D" id="2.10.70.100">
    <property type="match status" value="1"/>
</dbReference>
<evidence type="ECO:0000256" key="12">
    <source>
        <dbReference type="ARBA" id="ARBA00022840"/>
    </source>
</evidence>
<keyword evidence="4" id="KW-0597">Phosphoprotein</keyword>